<evidence type="ECO:0000313" key="1">
    <source>
        <dbReference type="EMBL" id="PWZ03534.1"/>
    </source>
</evidence>
<dbReference type="PROSITE" id="PS51257">
    <property type="entry name" value="PROKAR_LIPOPROTEIN"/>
    <property type="match status" value="1"/>
</dbReference>
<protein>
    <submittedName>
        <fullName evidence="1">Uncharacterized protein</fullName>
    </submittedName>
</protein>
<sequence length="100" mass="10923">MPCRIQIRQQVARSLSACGTHQRSHASAIAVQACPLHHYGPLHLGWTSLLLSKSSWGLDERCDSCVLPASQSQPVWALSTPCWPARPALCTMIRTCNSIA</sequence>
<proteinExistence type="predicted"/>
<name>A0A317XZ23_9BASI</name>
<organism evidence="1 2">
    <name type="scientific">Testicularia cyperi</name>
    <dbReference type="NCBI Taxonomy" id="1882483"/>
    <lineage>
        <taxon>Eukaryota</taxon>
        <taxon>Fungi</taxon>
        <taxon>Dikarya</taxon>
        <taxon>Basidiomycota</taxon>
        <taxon>Ustilaginomycotina</taxon>
        <taxon>Ustilaginomycetes</taxon>
        <taxon>Ustilaginales</taxon>
        <taxon>Anthracoideaceae</taxon>
        <taxon>Testicularia</taxon>
    </lineage>
</organism>
<accession>A0A317XZ23</accession>
<dbReference type="AlphaFoldDB" id="A0A317XZ23"/>
<dbReference type="EMBL" id="KZ819188">
    <property type="protein sequence ID" value="PWZ03534.1"/>
    <property type="molecule type" value="Genomic_DNA"/>
</dbReference>
<gene>
    <name evidence="1" type="ORF">BCV70DRAFT_18940</name>
</gene>
<dbReference type="Proteomes" id="UP000246740">
    <property type="component" value="Unassembled WGS sequence"/>
</dbReference>
<reference evidence="1 2" key="1">
    <citation type="journal article" date="2018" name="Mol. Biol. Evol.">
        <title>Broad Genomic Sampling Reveals a Smut Pathogenic Ancestry of the Fungal Clade Ustilaginomycotina.</title>
        <authorList>
            <person name="Kijpornyongpan T."/>
            <person name="Mondo S.J."/>
            <person name="Barry K."/>
            <person name="Sandor L."/>
            <person name="Lee J."/>
            <person name="Lipzen A."/>
            <person name="Pangilinan J."/>
            <person name="LaButti K."/>
            <person name="Hainaut M."/>
            <person name="Henrissat B."/>
            <person name="Grigoriev I.V."/>
            <person name="Spatafora J.W."/>
            <person name="Aime M.C."/>
        </authorList>
    </citation>
    <scope>NUCLEOTIDE SEQUENCE [LARGE SCALE GENOMIC DNA]</scope>
    <source>
        <strain evidence="1 2">MCA 3645</strain>
    </source>
</reference>
<keyword evidence="2" id="KW-1185">Reference proteome</keyword>
<dbReference type="InParanoid" id="A0A317XZ23"/>
<evidence type="ECO:0000313" key="2">
    <source>
        <dbReference type="Proteomes" id="UP000246740"/>
    </source>
</evidence>